<proteinExistence type="predicted"/>
<evidence type="ECO:0000313" key="2">
    <source>
        <dbReference type="Proteomes" id="UP001341840"/>
    </source>
</evidence>
<gene>
    <name evidence="1" type="ORF">PIB30_095094</name>
</gene>
<sequence length="104" mass="11803">MDNSRTKLKEDVNDTKDLSFEYECSSDENDNMAAADVNMSEANAINIDGEEKLITDLTTEDIRGLVFDSESVVCDFYSRYARCHGFISRKDFRSVDVNGNINTR</sequence>
<name>A0ABU6RW22_9FABA</name>
<protein>
    <recommendedName>
        <fullName evidence="3">Protein FAR1-RELATED SEQUENCE</fullName>
    </recommendedName>
</protein>
<evidence type="ECO:0000313" key="1">
    <source>
        <dbReference type="EMBL" id="MED6128175.1"/>
    </source>
</evidence>
<reference evidence="1 2" key="1">
    <citation type="journal article" date="2023" name="Plants (Basel)">
        <title>Bridging the Gap: Combining Genomics and Transcriptomics Approaches to Understand Stylosanthes scabra, an Orphan Legume from the Brazilian Caatinga.</title>
        <authorList>
            <person name="Ferreira-Neto J.R.C."/>
            <person name="da Silva M.D."/>
            <person name="Binneck E."/>
            <person name="de Melo N.F."/>
            <person name="da Silva R.H."/>
            <person name="de Melo A.L.T.M."/>
            <person name="Pandolfi V."/>
            <person name="Bustamante F.O."/>
            <person name="Brasileiro-Vidal A.C."/>
            <person name="Benko-Iseppon A.M."/>
        </authorList>
    </citation>
    <scope>NUCLEOTIDE SEQUENCE [LARGE SCALE GENOMIC DNA]</scope>
    <source>
        <tissue evidence="1">Leaves</tissue>
    </source>
</reference>
<dbReference type="EMBL" id="JASCZI010032356">
    <property type="protein sequence ID" value="MED6128175.1"/>
    <property type="molecule type" value="Genomic_DNA"/>
</dbReference>
<accession>A0ABU6RW22</accession>
<organism evidence="1 2">
    <name type="scientific">Stylosanthes scabra</name>
    <dbReference type="NCBI Taxonomy" id="79078"/>
    <lineage>
        <taxon>Eukaryota</taxon>
        <taxon>Viridiplantae</taxon>
        <taxon>Streptophyta</taxon>
        <taxon>Embryophyta</taxon>
        <taxon>Tracheophyta</taxon>
        <taxon>Spermatophyta</taxon>
        <taxon>Magnoliopsida</taxon>
        <taxon>eudicotyledons</taxon>
        <taxon>Gunneridae</taxon>
        <taxon>Pentapetalae</taxon>
        <taxon>rosids</taxon>
        <taxon>fabids</taxon>
        <taxon>Fabales</taxon>
        <taxon>Fabaceae</taxon>
        <taxon>Papilionoideae</taxon>
        <taxon>50 kb inversion clade</taxon>
        <taxon>dalbergioids sensu lato</taxon>
        <taxon>Dalbergieae</taxon>
        <taxon>Pterocarpus clade</taxon>
        <taxon>Stylosanthes</taxon>
    </lineage>
</organism>
<keyword evidence="2" id="KW-1185">Reference proteome</keyword>
<dbReference type="Proteomes" id="UP001341840">
    <property type="component" value="Unassembled WGS sequence"/>
</dbReference>
<comment type="caution">
    <text evidence="1">The sequence shown here is derived from an EMBL/GenBank/DDBJ whole genome shotgun (WGS) entry which is preliminary data.</text>
</comment>
<evidence type="ECO:0008006" key="3">
    <source>
        <dbReference type="Google" id="ProtNLM"/>
    </source>
</evidence>